<name>A0A8H3KV28_9GLOM</name>
<gene>
    <name evidence="1" type="ORF">RCL2_000387100</name>
</gene>
<sequence length="115" mass="13663">MNSKDYSTSNYIAHLNTVHDITKEMHDQKMKEQQVIQQSQIDTMFCKIISNNPQRKIRLDQKFIGILVKDLQPFSIHENEGFLEFIYELDSLYQLPSEKRIFELLTNGYNNTKTF</sequence>
<comment type="caution">
    <text evidence="1">The sequence shown here is derived from an EMBL/GenBank/DDBJ whole genome shotgun (WGS) entry which is preliminary data.</text>
</comment>
<dbReference type="Proteomes" id="UP000615446">
    <property type="component" value="Unassembled WGS sequence"/>
</dbReference>
<dbReference type="AlphaFoldDB" id="A0A8H3KV28"/>
<organism evidence="1 2">
    <name type="scientific">Rhizophagus clarus</name>
    <dbReference type="NCBI Taxonomy" id="94130"/>
    <lineage>
        <taxon>Eukaryota</taxon>
        <taxon>Fungi</taxon>
        <taxon>Fungi incertae sedis</taxon>
        <taxon>Mucoromycota</taxon>
        <taxon>Glomeromycotina</taxon>
        <taxon>Glomeromycetes</taxon>
        <taxon>Glomerales</taxon>
        <taxon>Glomeraceae</taxon>
        <taxon>Rhizophagus</taxon>
    </lineage>
</organism>
<dbReference type="OrthoDB" id="2436969at2759"/>
<reference evidence="1" key="1">
    <citation type="submission" date="2019-10" db="EMBL/GenBank/DDBJ databases">
        <title>Conservation and host-specific expression of non-tandemly repeated heterogenous ribosome RNA gene in arbuscular mycorrhizal fungi.</title>
        <authorList>
            <person name="Maeda T."/>
            <person name="Kobayashi Y."/>
            <person name="Nakagawa T."/>
            <person name="Ezawa T."/>
            <person name="Yamaguchi K."/>
            <person name="Bino T."/>
            <person name="Nishimoto Y."/>
            <person name="Shigenobu S."/>
            <person name="Kawaguchi M."/>
        </authorList>
    </citation>
    <scope>NUCLEOTIDE SEQUENCE</scope>
    <source>
        <strain evidence="1">HR1</strain>
    </source>
</reference>
<accession>A0A8H3KV28</accession>
<evidence type="ECO:0000313" key="1">
    <source>
        <dbReference type="EMBL" id="GES76467.1"/>
    </source>
</evidence>
<dbReference type="EMBL" id="BLAL01000020">
    <property type="protein sequence ID" value="GES76467.1"/>
    <property type="molecule type" value="Genomic_DNA"/>
</dbReference>
<proteinExistence type="predicted"/>
<protein>
    <submittedName>
        <fullName evidence="1">Zinc finger BED domain-containing protein 4-like</fullName>
    </submittedName>
</protein>
<dbReference type="SUPFAM" id="SSF140996">
    <property type="entry name" value="Hermes dimerisation domain"/>
    <property type="match status" value="1"/>
</dbReference>
<evidence type="ECO:0000313" key="2">
    <source>
        <dbReference type="Proteomes" id="UP000615446"/>
    </source>
</evidence>